<dbReference type="Gene3D" id="3.40.50.2300">
    <property type="match status" value="2"/>
</dbReference>
<sequence>MQVRHPFFISLFVAASAIFSAAAYAEVNIGVTLSTTGPAASLGIPERNAVALLPKEIGGQKINYLVLDDASDSTNAVKNARKLTAESHVDLLVGSSTSPNALAMIDVAAESMTPMIAVAASAAIVQPMDAKRNWVFKPPQHDSLMARAVLEHMSKSNIKSLGFIGFNDAYGESWWKEIQKAAEVHKVKIVASERFSRTDNNVVGQVLKLMAGNPDAVMIAGSGTPAAMPQIALKQRGYQGRIYQTHGVANNDFLRVGAKDVEGAYLPAGPLLVAQQLPANHSSRQRGVEFINAYESAYGPGTANTFAAHVWDIGLWLQQSIPVALKSGAKPGTAEFRKALRDALELLKEVRGAHGVYNLSPNDHNGLDERARVIVKIEGGQWKYVP</sequence>
<dbReference type="EMBL" id="QYUO01000002">
    <property type="protein sequence ID" value="RJF96261.1"/>
    <property type="molecule type" value="Genomic_DNA"/>
</dbReference>
<dbReference type="SUPFAM" id="SSF53822">
    <property type="entry name" value="Periplasmic binding protein-like I"/>
    <property type="match status" value="1"/>
</dbReference>
<dbReference type="InterPro" id="IPR051010">
    <property type="entry name" value="BCAA_transport"/>
</dbReference>
<dbReference type="PANTHER" id="PTHR30483">
    <property type="entry name" value="LEUCINE-SPECIFIC-BINDING PROTEIN"/>
    <property type="match status" value="1"/>
</dbReference>
<evidence type="ECO:0000256" key="1">
    <source>
        <dbReference type="ARBA" id="ARBA00010062"/>
    </source>
</evidence>
<dbReference type="PANTHER" id="PTHR30483:SF38">
    <property type="entry name" value="BLR7848 PROTEIN"/>
    <property type="match status" value="1"/>
</dbReference>
<organism evidence="5 6">
    <name type="scientific">Noviherbaspirillum saxi</name>
    <dbReference type="NCBI Taxonomy" id="2320863"/>
    <lineage>
        <taxon>Bacteria</taxon>
        <taxon>Pseudomonadati</taxon>
        <taxon>Pseudomonadota</taxon>
        <taxon>Betaproteobacteria</taxon>
        <taxon>Burkholderiales</taxon>
        <taxon>Oxalobacteraceae</taxon>
        <taxon>Noviherbaspirillum</taxon>
    </lineage>
</organism>
<evidence type="ECO:0000259" key="4">
    <source>
        <dbReference type="Pfam" id="PF13458"/>
    </source>
</evidence>
<dbReference type="Pfam" id="PF13458">
    <property type="entry name" value="Peripla_BP_6"/>
    <property type="match status" value="1"/>
</dbReference>
<accession>A0A3A3FNE2</accession>
<protein>
    <submittedName>
        <fullName evidence="5">ABC transporter substrate-binding protein</fullName>
    </submittedName>
</protein>
<reference evidence="6" key="1">
    <citation type="submission" date="2018-09" db="EMBL/GenBank/DDBJ databases">
        <authorList>
            <person name="Zhu H."/>
        </authorList>
    </citation>
    <scope>NUCLEOTIDE SEQUENCE [LARGE SCALE GENOMIC DNA]</scope>
    <source>
        <strain evidence="6">K1R23-30</strain>
    </source>
</reference>
<evidence type="ECO:0000313" key="6">
    <source>
        <dbReference type="Proteomes" id="UP000265955"/>
    </source>
</evidence>
<dbReference type="InterPro" id="IPR028082">
    <property type="entry name" value="Peripla_BP_I"/>
</dbReference>
<feature type="chain" id="PRO_5017344471" evidence="3">
    <location>
        <begin position="26"/>
        <end position="386"/>
    </location>
</feature>
<dbReference type="OrthoDB" id="5290698at2"/>
<feature type="domain" description="Leucine-binding protein" evidence="4">
    <location>
        <begin position="26"/>
        <end position="365"/>
    </location>
</feature>
<evidence type="ECO:0000313" key="5">
    <source>
        <dbReference type="EMBL" id="RJF96261.1"/>
    </source>
</evidence>
<keyword evidence="6" id="KW-1185">Reference proteome</keyword>
<comment type="caution">
    <text evidence="5">The sequence shown here is derived from an EMBL/GenBank/DDBJ whole genome shotgun (WGS) entry which is preliminary data.</text>
</comment>
<dbReference type="InterPro" id="IPR028081">
    <property type="entry name" value="Leu-bd"/>
</dbReference>
<proteinExistence type="inferred from homology"/>
<dbReference type="Proteomes" id="UP000265955">
    <property type="component" value="Unassembled WGS sequence"/>
</dbReference>
<keyword evidence="2 3" id="KW-0732">Signal</keyword>
<evidence type="ECO:0000256" key="3">
    <source>
        <dbReference type="SAM" id="SignalP"/>
    </source>
</evidence>
<dbReference type="CDD" id="cd06333">
    <property type="entry name" value="PBP1_ABC_RPA1789-like"/>
    <property type="match status" value="1"/>
</dbReference>
<gene>
    <name evidence="5" type="ORF">D3871_17265</name>
</gene>
<feature type="signal peptide" evidence="3">
    <location>
        <begin position="1"/>
        <end position="25"/>
    </location>
</feature>
<dbReference type="AlphaFoldDB" id="A0A3A3FNE2"/>
<dbReference type="RefSeq" id="WP_119771408.1">
    <property type="nucleotide sequence ID" value="NZ_QYUO01000002.1"/>
</dbReference>
<name>A0A3A3FNE2_9BURK</name>
<comment type="similarity">
    <text evidence="1">Belongs to the leucine-binding protein family.</text>
</comment>
<evidence type="ECO:0000256" key="2">
    <source>
        <dbReference type="ARBA" id="ARBA00022729"/>
    </source>
</evidence>